<dbReference type="Gene3D" id="3.90.550.10">
    <property type="entry name" value="Spore Coat Polysaccharide Biosynthesis Protein SpsA, Chain A"/>
    <property type="match status" value="1"/>
</dbReference>
<sequence length="200" mass="22783">MFPKKQKIFPPFPKIFNLESASEDQKNLFQSDGLKIINRGEAAVLTFAGGQGTRLGVSYPKGMYDIGLISHKSLFQIFAERLIRLKNIAGPDTPPIPWLIRVNWETYDIMMNFFDTNNYFGLDKNQVFFFKQDMLPAIDFEGKIIMNEKDKICMAPNGNGGVYEGLLKAKALDWLESKGVRFVHVCGIDNVLVEFLIPFF</sequence>
<dbReference type="EC" id="2.7.7.23" evidence="3"/>
<evidence type="ECO:0000313" key="7">
    <source>
        <dbReference type="EMBL" id="OMJ95142.1"/>
    </source>
</evidence>
<evidence type="ECO:0000256" key="2">
    <source>
        <dbReference type="ARBA" id="ARBA00010401"/>
    </source>
</evidence>
<dbReference type="GO" id="GO:0006048">
    <property type="term" value="P:UDP-N-acetylglucosamine biosynthetic process"/>
    <property type="evidence" value="ECO:0007669"/>
    <property type="project" value="TreeGrafter"/>
</dbReference>
<keyword evidence="8" id="KW-1185">Reference proteome</keyword>
<dbReference type="InterPro" id="IPR002618">
    <property type="entry name" value="UDPGP_fam"/>
</dbReference>
<evidence type="ECO:0000313" key="8">
    <source>
        <dbReference type="Proteomes" id="UP000187209"/>
    </source>
</evidence>
<proteinExistence type="inferred from homology"/>
<protein>
    <recommendedName>
        <fullName evidence="3">UDP-N-acetylglucosamine diphosphorylase</fullName>
        <ecNumber evidence="3">2.7.7.23</ecNumber>
    </recommendedName>
</protein>
<evidence type="ECO:0000256" key="1">
    <source>
        <dbReference type="ARBA" id="ARBA00005208"/>
    </source>
</evidence>
<dbReference type="Proteomes" id="UP000187209">
    <property type="component" value="Unassembled WGS sequence"/>
</dbReference>
<evidence type="ECO:0000256" key="5">
    <source>
        <dbReference type="ARBA" id="ARBA00022695"/>
    </source>
</evidence>
<accession>A0A1R2D1L8</accession>
<evidence type="ECO:0000256" key="6">
    <source>
        <dbReference type="ARBA" id="ARBA00048493"/>
    </source>
</evidence>
<organism evidence="7 8">
    <name type="scientific">Stentor coeruleus</name>
    <dbReference type="NCBI Taxonomy" id="5963"/>
    <lineage>
        <taxon>Eukaryota</taxon>
        <taxon>Sar</taxon>
        <taxon>Alveolata</taxon>
        <taxon>Ciliophora</taxon>
        <taxon>Postciliodesmatophora</taxon>
        <taxon>Heterotrichea</taxon>
        <taxon>Heterotrichida</taxon>
        <taxon>Stentoridae</taxon>
        <taxon>Stentor</taxon>
    </lineage>
</organism>
<dbReference type="GO" id="GO:0003977">
    <property type="term" value="F:UDP-N-acetylglucosamine diphosphorylase activity"/>
    <property type="evidence" value="ECO:0007669"/>
    <property type="project" value="UniProtKB-EC"/>
</dbReference>
<comment type="caution">
    <text evidence="7">The sequence shown here is derived from an EMBL/GenBank/DDBJ whole genome shotgun (WGS) entry which is preliminary data.</text>
</comment>
<comment type="pathway">
    <text evidence="1">Nucleotide-sugar biosynthesis; UDP-N-acetyl-alpha-D-glucosamine biosynthesis; UDP-N-acetyl-alpha-D-glucosamine from N-acetyl-alpha-D-glucosamine 1-phosphate: step 1/1.</text>
</comment>
<dbReference type="AlphaFoldDB" id="A0A1R2D1L8"/>
<gene>
    <name evidence="7" type="ORF">SteCoe_1511</name>
</gene>
<keyword evidence="5" id="KW-0548">Nucleotidyltransferase</keyword>
<reference evidence="7 8" key="1">
    <citation type="submission" date="2016-11" db="EMBL/GenBank/DDBJ databases">
        <title>The macronuclear genome of Stentor coeruleus: a giant cell with tiny introns.</title>
        <authorList>
            <person name="Slabodnick M."/>
            <person name="Ruby J.G."/>
            <person name="Reiff S.B."/>
            <person name="Swart E.C."/>
            <person name="Gosai S."/>
            <person name="Prabakaran S."/>
            <person name="Witkowska E."/>
            <person name="Larue G.E."/>
            <person name="Fisher S."/>
            <person name="Freeman R.M."/>
            <person name="Gunawardena J."/>
            <person name="Chu W."/>
            <person name="Stover N.A."/>
            <person name="Gregory B.D."/>
            <person name="Nowacki M."/>
            <person name="Derisi J."/>
            <person name="Roy S.W."/>
            <person name="Marshall W.F."/>
            <person name="Sood P."/>
        </authorList>
    </citation>
    <scope>NUCLEOTIDE SEQUENCE [LARGE SCALE GENOMIC DNA]</scope>
    <source>
        <strain evidence="7">WM001</strain>
    </source>
</reference>
<name>A0A1R2D1L8_9CILI</name>
<dbReference type="InterPro" id="IPR029044">
    <property type="entry name" value="Nucleotide-diphossugar_trans"/>
</dbReference>
<comment type="catalytic activity">
    <reaction evidence="6">
        <text>N-acetyl-alpha-D-glucosamine 1-phosphate + UTP + H(+) = UDP-N-acetyl-alpha-D-glucosamine + diphosphate</text>
        <dbReference type="Rhea" id="RHEA:13509"/>
        <dbReference type="ChEBI" id="CHEBI:15378"/>
        <dbReference type="ChEBI" id="CHEBI:33019"/>
        <dbReference type="ChEBI" id="CHEBI:46398"/>
        <dbReference type="ChEBI" id="CHEBI:57705"/>
        <dbReference type="ChEBI" id="CHEBI:57776"/>
        <dbReference type="EC" id="2.7.7.23"/>
    </reaction>
</comment>
<dbReference type="OrthoDB" id="532420at2759"/>
<dbReference type="EMBL" id="MPUH01000016">
    <property type="protein sequence ID" value="OMJ95142.1"/>
    <property type="molecule type" value="Genomic_DNA"/>
</dbReference>
<evidence type="ECO:0000256" key="3">
    <source>
        <dbReference type="ARBA" id="ARBA00012457"/>
    </source>
</evidence>
<comment type="similarity">
    <text evidence="2">Belongs to the UDPGP type 1 family.</text>
</comment>
<keyword evidence="4" id="KW-0808">Transferase</keyword>
<dbReference type="PANTHER" id="PTHR11952:SF2">
    <property type="entry name" value="LD24639P"/>
    <property type="match status" value="1"/>
</dbReference>
<dbReference type="PANTHER" id="PTHR11952">
    <property type="entry name" value="UDP- GLUCOSE PYROPHOSPHORYLASE"/>
    <property type="match status" value="1"/>
</dbReference>
<dbReference type="Pfam" id="PF01704">
    <property type="entry name" value="UDPGP"/>
    <property type="match status" value="1"/>
</dbReference>
<dbReference type="SUPFAM" id="SSF53448">
    <property type="entry name" value="Nucleotide-diphospho-sugar transferases"/>
    <property type="match status" value="1"/>
</dbReference>
<dbReference type="InterPro" id="IPR039741">
    <property type="entry name" value="UDP-sugar_pyrophosphorylase"/>
</dbReference>
<evidence type="ECO:0000256" key="4">
    <source>
        <dbReference type="ARBA" id="ARBA00022679"/>
    </source>
</evidence>